<feature type="domain" description="DUF6570" evidence="1">
    <location>
        <begin position="6"/>
        <end position="101"/>
    </location>
</feature>
<accession>A0A6J8BBJ3</accession>
<evidence type="ECO:0000259" key="1">
    <source>
        <dbReference type="Pfam" id="PF20209"/>
    </source>
</evidence>
<dbReference type="Pfam" id="PF20209">
    <property type="entry name" value="DUF6570"/>
    <property type="match status" value="1"/>
</dbReference>
<evidence type="ECO:0000313" key="2">
    <source>
        <dbReference type="EMBL" id="CAC5380936.1"/>
    </source>
</evidence>
<dbReference type="InterPro" id="IPR046700">
    <property type="entry name" value="DUF6570"/>
</dbReference>
<proteinExistence type="predicted"/>
<reference evidence="2 3" key="1">
    <citation type="submission" date="2020-06" db="EMBL/GenBank/DDBJ databases">
        <authorList>
            <person name="Li R."/>
            <person name="Bekaert M."/>
        </authorList>
    </citation>
    <scope>NUCLEOTIDE SEQUENCE [LARGE SCALE GENOMIC DNA]</scope>
    <source>
        <strain evidence="3">wild</strain>
    </source>
</reference>
<gene>
    <name evidence="2" type="ORF">MCOR_16861</name>
</gene>
<dbReference type="Proteomes" id="UP000507470">
    <property type="component" value="Unassembled WGS sequence"/>
</dbReference>
<protein>
    <recommendedName>
        <fullName evidence="1">DUF6570 domain-containing protein</fullName>
    </recommendedName>
</protein>
<keyword evidence="3" id="KW-1185">Reference proteome</keyword>
<sequence>MGFPNKPPALNLNQLEERLVSPINIFLQIRELPRGGQYLIKGNVVNVASDNISTVRSLPRRTDDTNTIPLKLKRRLRYRSHYMYENIRPTKCVEAVNYLLTRDLFRKYVTDGFNDNWLQNSNINTKEHQNDEQVIEIPDQPLKKEDISNNNRQEQIVYKEDEEWSEDDEIEQDNQPLGSMDTMLIDSDYTDDGQHFFAVHQVKAINQSAFSQMILKNLHFQQYFVEKLEHPTKAVRFLSSTVMSANLKSVMRIDVLH</sequence>
<evidence type="ECO:0000313" key="3">
    <source>
        <dbReference type="Proteomes" id="UP000507470"/>
    </source>
</evidence>
<dbReference type="AlphaFoldDB" id="A0A6J8BBJ3"/>
<dbReference type="EMBL" id="CACVKT020002956">
    <property type="protein sequence ID" value="CAC5380936.1"/>
    <property type="molecule type" value="Genomic_DNA"/>
</dbReference>
<dbReference type="OrthoDB" id="6157032at2759"/>
<name>A0A6J8BBJ3_MYTCO</name>
<organism evidence="2 3">
    <name type="scientific">Mytilus coruscus</name>
    <name type="common">Sea mussel</name>
    <dbReference type="NCBI Taxonomy" id="42192"/>
    <lineage>
        <taxon>Eukaryota</taxon>
        <taxon>Metazoa</taxon>
        <taxon>Spiralia</taxon>
        <taxon>Lophotrochozoa</taxon>
        <taxon>Mollusca</taxon>
        <taxon>Bivalvia</taxon>
        <taxon>Autobranchia</taxon>
        <taxon>Pteriomorphia</taxon>
        <taxon>Mytilida</taxon>
        <taxon>Mytiloidea</taxon>
        <taxon>Mytilidae</taxon>
        <taxon>Mytilinae</taxon>
        <taxon>Mytilus</taxon>
    </lineage>
</organism>